<accession>A0A381WHZ6</accession>
<evidence type="ECO:0000313" key="1">
    <source>
        <dbReference type="EMBL" id="SVA51738.1"/>
    </source>
</evidence>
<sequence>MKIVVFSLSILVLFITLSSLTPAYSIPTVTIETSQETYHYCDKLSITINVSEITGDVATIYIINPEEGKSILLSPPISAETTELPSRFAFDATIWDPGTYTLEIEYSGTTSSVQFSIDDNEEICLPYWIKDVAYLWISEPTVTDKDFARALGFLIEQEIIKIPYTSTGDETVTKIPDWVKTNAEWWVTGQISDTEFTLSLQYLIEKGIILVNTSAV</sequence>
<reference evidence="1" key="1">
    <citation type="submission" date="2018-05" db="EMBL/GenBank/DDBJ databases">
        <authorList>
            <person name="Lanie J.A."/>
            <person name="Ng W.-L."/>
            <person name="Kazmierczak K.M."/>
            <person name="Andrzejewski T.M."/>
            <person name="Davidsen T.M."/>
            <person name="Wayne K.J."/>
            <person name="Tettelin H."/>
            <person name="Glass J.I."/>
            <person name="Rusch D."/>
            <person name="Podicherti R."/>
            <person name="Tsui H.-C.T."/>
            <person name="Winkler M.E."/>
        </authorList>
    </citation>
    <scope>NUCLEOTIDE SEQUENCE</scope>
</reference>
<proteinExistence type="predicted"/>
<gene>
    <name evidence="1" type="ORF">METZ01_LOCUS104592</name>
</gene>
<dbReference type="AlphaFoldDB" id="A0A381WHZ6"/>
<evidence type="ECO:0008006" key="2">
    <source>
        <dbReference type="Google" id="ProtNLM"/>
    </source>
</evidence>
<dbReference type="EMBL" id="UINC01011772">
    <property type="protein sequence ID" value="SVA51738.1"/>
    <property type="molecule type" value="Genomic_DNA"/>
</dbReference>
<name>A0A381WHZ6_9ZZZZ</name>
<organism evidence="1">
    <name type="scientific">marine metagenome</name>
    <dbReference type="NCBI Taxonomy" id="408172"/>
    <lineage>
        <taxon>unclassified sequences</taxon>
        <taxon>metagenomes</taxon>
        <taxon>ecological metagenomes</taxon>
    </lineage>
</organism>
<protein>
    <recommendedName>
        <fullName evidence="2">Peptidase</fullName>
    </recommendedName>
</protein>